<dbReference type="EMBL" id="KL367507">
    <property type="protein sequence ID" value="KFD68118.1"/>
    <property type="molecule type" value="Genomic_DNA"/>
</dbReference>
<proteinExistence type="predicted"/>
<sequence length="200" mass="23015">MVERRRVTDTSRWNFGGVSGRAASFAVRFSHTAKGALPSTALLRITELNLFVDQYQIRHYRAEKLRSGLYNVAQVQTPNAQGGTVKLPQLSPAKEQPFGWLHEVHYRKWNEEKYKSPLLKMERFITGPSFCKKKRLLFPSNDEIDEEPPKQTVVREVNSEKLVHYNISRQDCGDWTNNTETFLPLQIVIVLLQLGLLFVG</sequence>
<organism evidence="1 3">
    <name type="scientific">Trichuris suis</name>
    <name type="common">pig whipworm</name>
    <dbReference type="NCBI Taxonomy" id="68888"/>
    <lineage>
        <taxon>Eukaryota</taxon>
        <taxon>Metazoa</taxon>
        <taxon>Ecdysozoa</taxon>
        <taxon>Nematoda</taxon>
        <taxon>Enoplea</taxon>
        <taxon>Dorylaimia</taxon>
        <taxon>Trichinellida</taxon>
        <taxon>Trichuridae</taxon>
        <taxon>Trichuris</taxon>
    </lineage>
</organism>
<reference evidence="1 3" key="1">
    <citation type="journal article" date="2014" name="Nat. Genet.">
        <title>Genome and transcriptome of the porcine whipworm Trichuris suis.</title>
        <authorList>
            <person name="Jex A.R."/>
            <person name="Nejsum P."/>
            <person name="Schwarz E.M."/>
            <person name="Hu L."/>
            <person name="Young N.D."/>
            <person name="Hall R.S."/>
            <person name="Korhonen P.K."/>
            <person name="Liao S."/>
            <person name="Thamsborg S."/>
            <person name="Xia J."/>
            <person name="Xu P."/>
            <person name="Wang S."/>
            <person name="Scheerlinck J.P."/>
            <person name="Hofmann A."/>
            <person name="Sternberg P.W."/>
            <person name="Wang J."/>
            <person name="Gasser R.B."/>
        </authorList>
    </citation>
    <scope>NUCLEOTIDE SEQUENCE [LARGE SCALE GENOMIC DNA]</scope>
    <source>
        <strain evidence="2">DCEP-RM93F</strain>
        <strain evidence="1">DCEP-RM93M</strain>
    </source>
</reference>
<evidence type="ECO:0000313" key="1">
    <source>
        <dbReference type="EMBL" id="KFD56777.1"/>
    </source>
</evidence>
<gene>
    <name evidence="1" type="ORF">M513_02454</name>
    <name evidence="2" type="ORF">M514_02454</name>
</gene>
<dbReference type="AlphaFoldDB" id="A0A085MHT1"/>
<dbReference type="Proteomes" id="UP000030764">
    <property type="component" value="Unassembled WGS sequence"/>
</dbReference>
<name>A0A085MHT1_9BILA</name>
<evidence type="ECO:0000313" key="3">
    <source>
        <dbReference type="Proteomes" id="UP000030764"/>
    </source>
</evidence>
<evidence type="ECO:0000313" key="2">
    <source>
        <dbReference type="EMBL" id="KFD68118.1"/>
    </source>
</evidence>
<accession>A0A085MHT1</accession>
<keyword evidence="3" id="KW-1185">Reference proteome</keyword>
<dbReference type="EMBL" id="KL363192">
    <property type="protein sequence ID" value="KFD56777.1"/>
    <property type="molecule type" value="Genomic_DNA"/>
</dbReference>
<protein>
    <submittedName>
        <fullName evidence="1">Uncharacterized protein</fullName>
    </submittedName>
</protein>
<dbReference type="Proteomes" id="UP000030758">
    <property type="component" value="Unassembled WGS sequence"/>
</dbReference>